<protein>
    <submittedName>
        <fullName evidence="4">N-acetylmuramoyl-L-alanine amidase</fullName>
        <ecNumber evidence="4">3.5.1.28</ecNumber>
    </submittedName>
</protein>
<dbReference type="InterPro" id="IPR002477">
    <property type="entry name" value="Peptidoglycan-bd-like"/>
</dbReference>
<organism evidence="4 5">
    <name type="scientific">Gemmobacter denitrificans</name>
    <dbReference type="NCBI Taxonomy" id="3123040"/>
    <lineage>
        <taxon>Bacteria</taxon>
        <taxon>Pseudomonadati</taxon>
        <taxon>Pseudomonadota</taxon>
        <taxon>Alphaproteobacteria</taxon>
        <taxon>Rhodobacterales</taxon>
        <taxon>Paracoccaceae</taxon>
        <taxon>Gemmobacter</taxon>
    </lineage>
</organism>
<dbReference type="SUPFAM" id="SSF47090">
    <property type="entry name" value="PGBD-like"/>
    <property type="match status" value="1"/>
</dbReference>
<dbReference type="InterPro" id="IPR036366">
    <property type="entry name" value="PGBDSf"/>
</dbReference>
<dbReference type="Gene3D" id="3.40.80.10">
    <property type="entry name" value="Peptidoglycan recognition protein-like"/>
    <property type="match status" value="1"/>
</dbReference>
<evidence type="ECO:0000256" key="1">
    <source>
        <dbReference type="ARBA" id="ARBA00007553"/>
    </source>
</evidence>
<evidence type="ECO:0000313" key="4">
    <source>
        <dbReference type="EMBL" id="MEH7829660.1"/>
    </source>
</evidence>
<dbReference type="InterPro" id="IPR006619">
    <property type="entry name" value="PGRP_domain_met/bac"/>
</dbReference>
<dbReference type="PANTHER" id="PTHR11022:SF41">
    <property type="entry name" value="PEPTIDOGLYCAN-RECOGNITION PROTEIN LC-RELATED"/>
    <property type="match status" value="1"/>
</dbReference>
<keyword evidence="5" id="KW-1185">Reference proteome</keyword>
<gene>
    <name evidence="4" type="ORF">V6590_16030</name>
</gene>
<dbReference type="Pfam" id="PF01471">
    <property type="entry name" value="PG_binding_1"/>
    <property type="match status" value="1"/>
</dbReference>
<proteinExistence type="inferred from homology"/>
<dbReference type="CDD" id="cd06583">
    <property type="entry name" value="PGRP"/>
    <property type="match status" value="1"/>
</dbReference>
<evidence type="ECO:0000259" key="3">
    <source>
        <dbReference type="SMART" id="SM00701"/>
    </source>
</evidence>
<sequence>MNDQIDALKALQMALARLGYYTGAIDGLFGPRTDTALKAVAAERGAIRNLKPLAVSTPTGPMIFQGSARYPVEEIVIHCAATHPDWMRGQPLTAKRKEIDRWHREERGWRKIGYHHLIDRDGAILPGRAETEIGAGVEGHNRGVIHICLIGGAGSSATDPFDRNFTAAQDRALRGLIDAIRAETAITRITGHNDHAAKTCPGFVVRNWINRA</sequence>
<dbReference type="GO" id="GO:0008745">
    <property type="term" value="F:N-acetylmuramoyl-L-alanine amidase activity"/>
    <property type="evidence" value="ECO:0007669"/>
    <property type="project" value="UniProtKB-EC"/>
</dbReference>
<dbReference type="SMART" id="SM00701">
    <property type="entry name" value="PGRP"/>
    <property type="match status" value="1"/>
</dbReference>
<dbReference type="InterPro" id="IPR036505">
    <property type="entry name" value="Amidase/PGRP_sf"/>
</dbReference>
<dbReference type="EMBL" id="JBALHR010000011">
    <property type="protein sequence ID" value="MEH7829660.1"/>
    <property type="molecule type" value="Genomic_DNA"/>
</dbReference>
<feature type="domain" description="N-acetylmuramoyl-L-alanine amidase" evidence="2">
    <location>
        <begin position="61"/>
        <end position="202"/>
    </location>
</feature>
<accession>A0ABU8BZG8</accession>
<comment type="similarity">
    <text evidence="1">Belongs to the N-acetylmuramoyl-L-alanine amidase 2 family.</text>
</comment>
<keyword evidence="4" id="KW-0378">Hydrolase</keyword>
<dbReference type="EC" id="3.5.1.28" evidence="4"/>
<dbReference type="InterPro" id="IPR036365">
    <property type="entry name" value="PGBD-like_sf"/>
</dbReference>
<evidence type="ECO:0000313" key="5">
    <source>
        <dbReference type="Proteomes" id="UP001431963"/>
    </source>
</evidence>
<comment type="caution">
    <text evidence="4">The sequence shown here is derived from an EMBL/GenBank/DDBJ whole genome shotgun (WGS) entry which is preliminary data.</text>
</comment>
<dbReference type="Pfam" id="PF01510">
    <property type="entry name" value="Amidase_2"/>
    <property type="match status" value="1"/>
</dbReference>
<dbReference type="SUPFAM" id="SSF55846">
    <property type="entry name" value="N-acetylmuramoyl-L-alanine amidase-like"/>
    <property type="match status" value="1"/>
</dbReference>
<dbReference type="PANTHER" id="PTHR11022">
    <property type="entry name" value="PEPTIDOGLYCAN RECOGNITION PROTEIN"/>
    <property type="match status" value="1"/>
</dbReference>
<name>A0ABU8BZG8_9RHOB</name>
<feature type="domain" description="Peptidoglycan recognition protein family" evidence="3">
    <location>
        <begin position="52"/>
        <end position="196"/>
    </location>
</feature>
<dbReference type="InterPro" id="IPR015510">
    <property type="entry name" value="PGRP"/>
</dbReference>
<evidence type="ECO:0000259" key="2">
    <source>
        <dbReference type="SMART" id="SM00644"/>
    </source>
</evidence>
<dbReference type="Proteomes" id="UP001431963">
    <property type="component" value="Unassembled WGS sequence"/>
</dbReference>
<dbReference type="InterPro" id="IPR002502">
    <property type="entry name" value="Amidase_domain"/>
</dbReference>
<dbReference type="Gene3D" id="1.10.101.10">
    <property type="entry name" value="PGBD-like superfamily/PGBD"/>
    <property type="match status" value="1"/>
</dbReference>
<dbReference type="RefSeq" id="WP_335424685.1">
    <property type="nucleotide sequence ID" value="NZ_JBALHR010000011.1"/>
</dbReference>
<dbReference type="SMART" id="SM00644">
    <property type="entry name" value="Ami_2"/>
    <property type="match status" value="1"/>
</dbReference>
<reference evidence="4" key="1">
    <citation type="submission" date="2024-02" db="EMBL/GenBank/DDBJ databases">
        <title>Genome sequences of strain Gemmobacter sp. JM10B15.</title>
        <authorList>
            <person name="Zhang M."/>
        </authorList>
    </citation>
    <scope>NUCLEOTIDE SEQUENCE</scope>
    <source>
        <strain evidence="4">JM10B15</strain>
    </source>
</reference>